<feature type="chain" id="PRO_5042269060" evidence="1">
    <location>
        <begin position="18"/>
        <end position="120"/>
    </location>
</feature>
<evidence type="ECO:0000256" key="1">
    <source>
        <dbReference type="SAM" id="SignalP"/>
    </source>
</evidence>
<protein>
    <submittedName>
        <fullName evidence="2">Uncharacterized protein</fullName>
    </submittedName>
</protein>
<dbReference type="EMBL" id="JACGWO010000011">
    <property type="protein sequence ID" value="KAK4415486.1"/>
    <property type="molecule type" value="Genomic_DNA"/>
</dbReference>
<name>A0AAE1XQ68_9LAMI</name>
<dbReference type="AlphaFoldDB" id="A0AAE1XQ68"/>
<accession>A0AAE1XQ68</accession>
<proteinExistence type="predicted"/>
<reference evidence="2" key="2">
    <citation type="journal article" date="2024" name="Plant">
        <title>Genomic evolution and insights into agronomic trait innovations of Sesamum species.</title>
        <authorList>
            <person name="Miao H."/>
            <person name="Wang L."/>
            <person name="Qu L."/>
            <person name="Liu H."/>
            <person name="Sun Y."/>
            <person name="Le M."/>
            <person name="Wang Q."/>
            <person name="Wei S."/>
            <person name="Zheng Y."/>
            <person name="Lin W."/>
            <person name="Duan Y."/>
            <person name="Cao H."/>
            <person name="Xiong S."/>
            <person name="Wang X."/>
            <person name="Wei L."/>
            <person name="Li C."/>
            <person name="Ma Q."/>
            <person name="Ju M."/>
            <person name="Zhao R."/>
            <person name="Li G."/>
            <person name="Mu C."/>
            <person name="Tian Q."/>
            <person name="Mei H."/>
            <person name="Zhang T."/>
            <person name="Gao T."/>
            <person name="Zhang H."/>
        </authorList>
    </citation>
    <scope>NUCLEOTIDE SEQUENCE</scope>
    <source>
        <strain evidence="2">3651</strain>
    </source>
</reference>
<feature type="signal peptide" evidence="1">
    <location>
        <begin position="1"/>
        <end position="17"/>
    </location>
</feature>
<dbReference type="PANTHER" id="PTHR12459">
    <property type="entry name" value="TRANSMEMBRANE PROTEIN 135-RELATED"/>
    <property type="match status" value="1"/>
</dbReference>
<organism evidence="2 3">
    <name type="scientific">Sesamum alatum</name>
    <dbReference type="NCBI Taxonomy" id="300844"/>
    <lineage>
        <taxon>Eukaryota</taxon>
        <taxon>Viridiplantae</taxon>
        <taxon>Streptophyta</taxon>
        <taxon>Embryophyta</taxon>
        <taxon>Tracheophyta</taxon>
        <taxon>Spermatophyta</taxon>
        <taxon>Magnoliopsida</taxon>
        <taxon>eudicotyledons</taxon>
        <taxon>Gunneridae</taxon>
        <taxon>Pentapetalae</taxon>
        <taxon>asterids</taxon>
        <taxon>lamiids</taxon>
        <taxon>Lamiales</taxon>
        <taxon>Pedaliaceae</taxon>
        <taxon>Sesamum</taxon>
    </lineage>
</organism>
<reference evidence="2" key="1">
    <citation type="submission" date="2020-06" db="EMBL/GenBank/DDBJ databases">
        <authorList>
            <person name="Li T."/>
            <person name="Hu X."/>
            <person name="Zhang T."/>
            <person name="Song X."/>
            <person name="Zhang H."/>
            <person name="Dai N."/>
            <person name="Sheng W."/>
            <person name="Hou X."/>
            <person name="Wei L."/>
        </authorList>
    </citation>
    <scope>NUCLEOTIDE SEQUENCE</scope>
    <source>
        <strain evidence="2">3651</strain>
        <tissue evidence="2">Leaf</tissue>
    </source>
</reference>
<sequence>MGGTLLFAIACAQVMYSFVMHPESLPISYQDFIQKTGPVAAPVYKVVMDCCRGSPVDVASLSKAVRDCCRGSLVDVASLPAFLCKSRGSNAVRLEEFFDIIPCSIIHPGLNSCSQCKARQ</sequence>
<comment type="caution">
    <text evidence="2">The sequence shown here is derived from an EMBL/GenBank/DDBJ whole genome shotgun (WGS) entry which is preliminary data.</text>
</comment>
<keyword evidence="1" id="KW-0732">Signal</keyword>
<evidence type="ECO:0000313" key="3">
    <source>
        <dbReference type="Proteomes" id="UP001293254"/>
    </source>
</evidence>
<keyword evidence="3" id="KW-1185">Reference proteome</keyword>
<gene>
    <name evidence="2" type="ORF">Salat_2656000</name>
</gene>
<dbReference type="InterPro" id="IPR026749">
    <property type="entry name" value="Tmem135"/>
</dbReference>
<evidence type="ECO:0000313" key="2">
    <source>
        <dbReference type="EMBL" id="KAK4415486.1"/>
    </source>
</evidence>
<dbReference type="PANTHER" id="PTHR12459:SF6">
    <property type="entry name" value="GB|AAD46013.1"/>
    <property type="match status" value="1"/>
</dbReference>
<dbReference type="Proteomes" id="UP001293254">
    <property type="component" value="Unassembled WGS sequence"/>
</dbReference>